<evidence type="ECO:0000256" key="6">
    <source>
        <dbReference type="SAM" id="Phobius"/>
    </source>
</evidence>
<feature type="transmembrane region" description="Helical" evidence="6">
    <location>
        <begin position="144"/>
        <end position="167"/>
    </location>
</feature>
<evidence type="ECO:0000313" key="8">
    <source>
        <dbReference type="EMBL" id="MEE2033674.1"/>
    </source>
</evidence>
<feature type="transmembrane region" description="Helical" evidence="6">
    <location>
        <begin position="351"/>
        <end position="373"/>
    </location>
</feature>
<gene>
    <name evidence="8" type="ORF">Q8814_16360</name>
</gene>
<dbReference type="Pfam" id="PF00083">
    <property type="entry name" value="Sugar_tr"/>
    <property type="match status" value="1"/>
</dbReference>
<feature type="transmembrane region" description="Helical" evidence="6">
    <location>
        <begin position="20"/>
        <end position="46"/>
    </location>
</feature>
<comment type="subcellular location">
    <subcellularLocation>
        <location evidence="1">Cell membrane</location>
        <topology evidence="1">Multi-pass membrane protein</topology>
    </subcellularLocation>
</comment>
<dbReference type="InterPro" id="IPR005829">
    <property type="entry name" value="Sugar_transporter_CS"/>
</dbReference>
<dbReference type="EMBL" id="JAUZMZ010000093">
    <property type="protein sequence ID" value="MEE2033674.1"/>
    <property type="molecule type" value="Genomic_DNA"/>
</dbReference>
<evidence type="ECO:0000259" key="7">
    <source>
        <dbReference type="PROSITE" id="PS50850"/>
    </source>
</evidence>
<protein>
    <submittedName>
        <fullName evidence="8">MFS transporter</fullName>
    </submittedName>
</protein>
<feature type="transmembrane region" description="Helical" evidence="6">
    <location>
        <begin position="58"/>
        <end position="78"/>
    </location>
</feature>
<dbReference type="RefSeq" id="WP_330153068.1">
    <property type="nucleotide sequence ID" value="NZ_JAUZMZ010000093.1"/>
</dbReference>
<dbReference type="PANTHER" id="PTHR23511">
    <property type="entry name" value="SYNAPTIC VESICLE GLYCOPROTEIN 2"/>
    <property type="match status" value="1"/>
</dbReference>
<dbReference type="PROSITE" id="PS00216">
    <property type="entry name" value="SUGAR_TRANSPORT_1"/>
    <property type="match status" value="2"/>
</dbReference>
<organism evidence="8 9">
    <name type="scientific">Rhodococcus chondri</name>
    <dbReference type="NCBI Taxonomy" id="3065941"/>
    <lineage>
        <taxon>Bacteria</taxon>
        <taxon>Bacillati</taxon>
        <taxon>Actinomycetota</taxon>
        <taxon>Actinomycetes</taxon>
        <taxon>Mycobacteriales</taxon>
        <taxon>Nocardiaceae</taxon>
        <taxon>Rhodococcus</taxon>
    </lineage>
</organism>
<dbReference type="PROSITE" id="PS50850">
    <property type="entry name" value="MFS"/>
    <property type="match status" value="1"/>
</dbReference>
<feature type="domain" description="Major facilitator superfamily (MFS) profile" evidence="7">
    <location>
        <begin position="20"/>
        <end position="439"/>
    </location>
</feature>
<evidence type="ECO:0000256" key="3">
    <source>
        <dbReference type="ARBA" id="ARBA00022692"/>
    </source>
</evidence>
<dbReference type="InterPro" id="IPR020846">
    <property type="entry name" value="MFS_dom"/>
</dbReference>
<feature type="transmembrane region" description="Helical" evidence="6">
    <location>
        <begin position="85"/>
        <end position="105"/>
    </location>
</feature>
<dbReference type="InterPro" id="IPR005828">
    <property type="entry name" value="MFS_sugar_transport-like"/>
</dbReference>
<dbReference type="PANTHER" id="PTHR23511:SF34">
    <property type="entry name" value="SYNAPTIC VESICLE GLYCOPROTEIN 2"/>
    <property type="match status" value="1"/>
</dbReference>
<feature type="transmembrane region" description="Helical" evidence="6">
    <location>
        <begin position="263"/>
        <end position="283"/>
    </location>
</feature>
<dbReference type="SUPFAM" id="SSF103473">
    <property type="entry name" value="MFS general substrate transporter"/>
    <property type="match status" value="1"/>
</dbReference>
<dbReference type="CDD" id="cd17316">
    <property type="entry name" value="MFS_SV2_like"/>
    <property type="match status" value="1"/>
</dbReference>
<evidence type="ECO:0000256" key="2">
    <source>
        <dbReference type="ARBA" id="ARBA00022448"/>
    </source>
</evidence>
<keyword evidence="5 6" id="KW-0472">Membrane</keyword>
<name>A0ABU7JVW6_9NOCA</name>
<feature type="transmembrane region" description="Helical" evidence="6">
    <location>
        <begin position="111"/>
        <end position="132"/>
    </location>
</feature>
<dbReference type="Proteomes" id="UP001331936">
    <property type="component" value="Unassembled WGS sequence"/>
</dbReference>
<keyword evidence="2" id="KW-0813">Transport</keyword>
<feature type="transmembrane region" description="Helical" evidence="6">
    <location>
        <begin position="173"/>
        <end position="195"/>
    </location>
</feature>
<dbReference type="InterPro" id="IPR036259">
    <property type="entry name" value="MFS_trans_sf"/>
</dbReference>
<evidence type="ECO:0000313" key="9">
    <source>
        <dbReference type="Proteomes" id="UP001331936"/>
    </source>
</evidence>
<keyword evidence="3 6" id="KW-0812">Transmembrane</keyword>
<feature type="transmembrane region" description="Helical" evidence="6">
    <location>
        <begin position="298"/>
        <end position="319"/>
    </location>
</feature>
<reference evidence="8 9" key="1">
    <citation type="submission" date="2023-08" db="EMBL/GenBank/DDBJ databases">
        <authorList>
            <person name="Girao M."/>
            <person name="Carvalho M.F."/>
        </authorList>
    </citation>
    <scope>NUCLEOTIDE SEQUENCE [LARGE SCALE GENOMIC DNA]</scope>
    <source>
        <strain evidence="8 9">CC-R104</strain>
    </source>
</reference>
<sequence length="443" mass="46351">MTTRTQRLDELPFTGKHRRLLAGSGVGWALDAMDVGLISFVMAALAVQWELSPTQLSWIGSIGFVGMAIGASVGGLLADRIGRRQVFAITLLVYGLATGAAALSVSVAMLIALRFVVGLGLGAELPVASTLVSEFAPRKIRGRVVVALEAFWAVGWLLAALIGYFVVPLNDDGWRWALAVGIVPAAYALVVRFGLPESVRFLESKGRHAEAEAIVRDYERSAGTAPANESQAVESPGSVEPVAPAEPAQRVSIWAPHLRARTAALWIVWFGINLSYYGAFIWLPSLLVAQGFDLVTSFGYTLIITLAQLPGYGAAAWLIEVWGRRVTLAAFLTGSAIAAALFGLAETPATIIAAGMALSFFNLGAWGALYAIGPELYPTAVRGSGTGAAAAFGRLASILAPLLVPLLLDSGGSGLVFGVFAAAFVVAAVAAFTLPERAGTVLE</sequence>
<comment type="caution">
    <text evidence="8">The sequence shown here is derived from an EMBL/GenBank/DDBJ whole genome shotgun (WGS) entry which is preliminary data.</text>
</comment>
<feature type="transmembrane region" description="Helical" evidence="6">
    <location>
        <begin position="385"/>
        <end position="408"/>
    </location>
</feature>
<evidence type="ECO:0000256" key="1">
    <source>
        <dbReference type="ARBA" id="ARBA00004651"/>
    </source>
</evidence>
<dbReference type="PROSITE" id="PS00217">
    <property type="entry name" value="SUGAR_TRANSPORT_2"/>
    <property type="match status" value="1"/>
</dbReference>
<accession>A0ABU7JVW6</accession>
<evidence type="ECO:0000256" key="5">
    <source>
        <dbReference type="ARBA" id="ARBA00023136"/>
    </source>
</evidence>
<keyword evidence="9" id="KW-1185">Reference proteome</keyword>
<dbReference type="Gene3D" id="1.20.1250.20">
    <property type="entry name" value="MFS general substrate transporter like domains"/>
    <property type="match status" value="1"/>
</dbReference>
<proteinExistence type="predicted"/>
<evidence type="ECO:0000256" key="4">
    <source>
        <dbReference type="ARBA" id="ARBA00022989"/>
    </source>
</evidence>
<feature type="transmembrane region" description="Helical" evidence="6">
    <location>
        <begin position="326"/>
        <end position="345"/>
    </location>
</feature>
<feature type="transmembrane region" description="Helical" evidence="6">
    <location>
        <begin position="414"/>
        <end position="434"/>
    </location>
</feature>
<keyword evidence="4 6" id="KW-1133">Transmembrane helix</keyword>